<organism evidence="1 2">
    <name type="scientific">Prevotella intermedia</name>
    <dbReference type="NCBI Taxonomy" id="28131"/>
    <lineage>
        <taxon>Bacteria</taxon>
        <taxon>Pseudomonadati</taxon>
        <taxon>Bacteroidota</taxon>
        <taxon>Bacteroidia</taxon>
        <taxon>Bacteroidales</taxon>
        <taxon>Prevotellaceae</taxon>
        <taxon>Prevotella</taxon>
    </lineage>
</organism>
<accession>A0A2A6EEU3</accession>
<evidence type="ECO:0000313" key="2">
    <source>
        <dbReference type="Proteomes" id="UP000219058"/>
    </source>
</evidence>
<dbReference type="EMBL" id="NSLY01000016">
    <property type="protein sequence ID" value="PDP60132.1"/>
    <property type="molecule type" value="Genomic_DNA"/>
</dbReference>
<proteinExistence type="predicted"/>
<gene>
    <name evidence="1" type="ORF">CLI71_06820</name>
</gene>
<dbReference type="AlphaFoldDB" id="A0A2A6EEU3"/>
<sequence>MAEIILSIKKKDVYNEVAKISSYVGAKSEKNSEDMDMYARVFATDSDREILDRFWEDCCGKVAEELQRFIVDIANADTGEVSLTVESLYNKSEKDGLRAKVLQKDLFSCFVNFILYKWFELTERERTEYYFTCYKDFVKGVKRKLSVKYAPVKREYDY</sequence>
<evidence type="ECO:0000313" key="1">
    <source>
        <dbReference type="EMBL" id="PDP60132.1"/>
    </source>
</evidence>
<dbReference type="RefSeq" id="WP_097550204.1">
    <property type="nucleotide sequence ID" value="NZ_NSLY01000016.1"/>
</dbReference>
<reference evidence="1 2" key="1">
    <citation type="submission" date="2017-09" db="EMBL/GenBank/DDBJ databases">
        <title>Phase variable restriction modification systems are present in the genome sequences of periodontal pathogens Prevotella intermedia, Tannerella forsythia and Porphyromonas gingivalis.</title>
        <authorList>
            <person name="Haigh R.D."/>
            <person name="Crawford L."/>
            <person name="Ralph J."/>
            <person name="Wanford J."/>
            <person name="Vartoukian S.R."/>
            <person name="Hijazib K."/>
            <person name="Wade W."/>
            <person name="Oggioni M.R."/>
        </authorList>
    </citation>
    <scope>NUCLEOTIDE SEQUENCE [LARGE SCALE GENOMIC DNA]</scope>
    <source>
        <strain evidence="1 2">WW2834</strain>
    </source>
</reference>
<comment type="caution">
    <text evidence="1">The sequence shown here is derived from an EMBL/GenBank/DDBJ whole genome shotgun (WGS) entry which is preliminary data.</text>
</comment>
<dbReference type="Proteomes" id="UP000219058">
    <property type="component" value="Unassembled WGS sequence"/>
</dbReference>
<protein>
    <submittedName>
        <fullName evidence="1">Uncharacterized protein</fullName>
    </submittedName>
</protein>
<name>A0A2A6EEU3_PREIN</name>